<dbReference type="RefSeq" id="WP_095351083.1">
    <property type="nucleotide sequence ID" value="NZ_JBDNQU010000004.1"/>
</dbReference>
<dbReference type="Pfam" id="PF07750">
    <property type="entry name" value="GcrA"/>
    <property type="match status" value="1"/>
</dbReference>
<evidence type="ECO:0000313" key="2">
    <source>
        <dbReference type="EMBL" id="PAL29370.1"/>
    </source>
</evidence>
<feature type="region of interest" description="Disordered" evidence="1">
    <location>
        <begin position="38"/>
        <end position="162"/>
    </location>
</feature>
<gene>
    <name evidence="2" type="ORF">B9K05_01650</name>
</gene>
<dbReference type="EMBL" id="NDFP01000001">
    <property type="protein sequence ID" value="PAL29370.1"/>
    <property type="molecule type" value="Genomic_DNA"/>
</dbReference>
<feature type="compositionally biased region" description="Low complexity" evidence="1">
    <location>
        <begin position="94"/>
        <end position="122"/>
    </location>
</feature>
<dbReference type="OrthoDB" id="9798071at2"/>
<dbReference type="Gene3D" id="1.10.10.60">
    <property type="entry name" value="Homeodomain-like"/>
    <property type="match status" value="1"/>
</dbReference>
<evidence type="ECO:0000313" key="3">
    <source>
        <dbReference type="Proteomes" id="UP000216033"/>
    </source>
</evidence>
<dbReference type="STRING" id="1231343.Absy_027_072"/>
<keyword evidence="3" id="KW-1185">Reference proteome</keyword>
<comment type="caution">
    <text evidence="2">The sequence shown here is derived from an EMBL/GenBank/DDBJ whole genome shotgun (WGS) entry which is preliminary data.</text>
</comment>
<accession>A0A270BWF7</accession>
<name>A0A270BWF7_9PROT</name>
<organism evidence="2 3">
    <name type="scientific">Acetobacter syzygii</name>
    <dbReference type="NCBI Taxonomy" id="146476"/>
    <lineage>
        <taxon>Bacteria</taxon>
        <taxon>Pseudomonadati</taxon>
        <taxon>Pseudomonadota</taxon>
        <taxon>Alphaproteobacteria</taxon>
        <taxon>Acetobacterales</taxon>
        <taxon>Acetobacteraceae</taxon>
        <taxon>Acetobacter</taxon>
    </lineage>
</organism>
<dbReference type="AlphaFoldDB" id="A0A270BWF7"/>
<protein>
    <submittedName>
        <fullName evidence="2">GcrA cell cycle regulator</fullName>
    </submittedName>
</protein>
<dbReference type="Proteomes" id="UP000216033">
    <property type="component" value="Unassembled WGS sequence"/>
</dbReference>
<proteinExistence type="predicted"/>
<reference evidence="2 3" key="1">
    <citation type="submission" date="2017-04" db="EMBL/GenBank/DDBJ databases">
        <title>Kefir bacterial isolates.</title>
        <authorList>
            <person name="Kim Y."/>
            <person name="Blasche S."/>
            <person name="Patil K.R."/>
        </authorList>
    </citation>
    <scope>NUCLEOTIDE SEQUENCE [LARGE SCALE GENOMIC DNA]</scope>
    <source>
        <strain evidence="2 3">KR-2</strain>
    </source>
</reference>
<evidence type="ECO:0000256" key="1">
    <source>
        <dbReference type="SAM" id="MobiDB-lite"/>
    </source>
</evidence>
<dbReference type="InterPro" id="IPR011681">
    <property type="entry name" value="GcrA"/>
</dbReference>
<feature type="compositionally biased region" description="Basic and acidic residues" evidence="1">
    <location>
        <begin position="123"/>
        <end position="133"/>
    </location>
</feature>
<sequence length="208" mass="21939">MEWSEEIIAQLKDLWAEGLSTAEIGRRLSITKNAVVGKAHRLGLPARPSPIRRNGSKPKTAADKPEQPTSTAPTPQPSAPQPGATVISAPQPVAPSLAATTAPSTVAAQPQTSPAAAPTLAMAEDKAAKKEKTAPVARPSTKPKTLLRSISDPEPQKRRGPACCWPIGDPGTPGFHFCGATPIPGKPYCEEHAQIAYVRLRDRRDSVA</sequence>